<reference evidence="2" key="1">
    <citation type="submission" date="2022-11" db="UniProtKB">
        <authorList>
            <consortium name="WormBaseParasite"/>
        </authorList>
    </citation>
    <scope>IDENTIFICATION</scope>
</reference>
<proteinExistence type="predicted"/>
<name>A0AC34RCZ5_9BILA</name>
<dbReference type="Proteomes" id="UP000887576">
    <property type="component" value="Unplaced"/>
</dbReference>
<evidence type="ECO:0000313" key="2">
    <source>
        <dbReference type="WBParaSite" id="JU765_v2.g5836.t1"/>
    </source>
</evidence>
<organism evidence="1 2">
    <name type="scientific">Panagrolaimus sp. JU765</name>
    <dbReference type="NCBI Taxonomy" id="591449"/>
    <lineage>
        <taxon>Eukaryota</taxon>
        <taxon>Metazoa</taxon>
        <taxon>Ecdysozoa</taxon>
        <taxon>Nematoda</taxon>
        <taxon>Chromadorea</taxon>
        <taxon>Rhabditida</taxon>
        <taxon>Tylenchina</taxon>
        <taxon>Panagrolaimomorpha</taxon>
        <taxon>Panagrolaimoidea</taxon>
        <taxon>Panagrolaimidae</taxon>
        <taxon>Panagrolaimus</taxon>
    </lineage>
</organism>
<dbReference type="WBParaSite" id="JU765_v2.g5836.t1">
    <property type="protein sequence ID" value="JU765_v2.g5836.t1"/>
    <property type="gene ID" value="JU765_v2.g5836"/>
</dbReference>
<accession>A0AC34RCZ5</accession>
<protein>
    <submittedName>
        <fullName evidence="2">Uncharacterized protein</fullName>
    </submittedName>
</protein>
<sequence>MRNELYKDRFVILYEDEIEIKTYFFPLGGSKIVKTSDIVGVYYDEHAFMKDCGKIKGWGMAFSPIWWACDLKRGFNSSDYNVVLDTDEWPKKGFSIVDIKDFLAALRHVIRPHVEFKKGIPYCFPKTDEKFESEPKVVEKKPIHFDDDQAESDVKISSPPYDDTGYHSKHD</sequence>
<evidence type="ECO:0000313" key="1">
    <source>
        <dbReference type="Proteomes" id="UP000887576"/>
    </source>
</evidence>